<feature type="region of interest" description="Disordered" evidence="1">
    <location>
        <begin position="1"/>
        <end position="34"/>
    </location>
</feature>
<feature type="transmembrane region" description="Helical" evidence="2">
    <location>
        <begin position="62"/>
        <end position="83"/>
    </location>
</feature>
<dbReference type="Proteomes" id="UP000436088">
    <property type="component" value="Unassembled WGS sequence"/>
</dbReference>
<protein>
    <submittedName>
        <fullName evidence="3">Uncharacterized protein</fullName>
    </submittedName>
</protein>
<evidence type="ECO:0000256" key="2">
    <source>
        <dbReference type="SAM" id="Phobius"/>
    </source>
</evidence>
<evidence type="ECO:0000313" key="4">
    <source>
        <dbReference type="Proteomes" id="UP000436088"/>
    </source>
</evidence>
<evidence type="ECO:0000256" key="1">
    <source>
        <dbReference type="SAM" id="MobiDB-lite"/>
    </source>
</evidence>
<sequence>MRNSNRSISPSPPSSPRFRHGHSKNFTASGGGGGGCARGGKLRAADRIVFLLISAVFRRKGLLLFAPLLYISGMLLFMGSLGFDVASLQNAVSVVHRRLPTGSVYWSPQFFEKLWPFMEADSLSNASHNATNFSRNKLVHRAN</sequence>
<keyword evidence="2" id="KW-0812">Transmembrane</keyword>
<proteinExistence type="predicted"/>
<dbReference type="AlphaFoldDB" id="A0A6A2ZNA1"/>
<reference evidence="3" key="1">
    <citation type="submission" date="2019-09" db="EMBL/GenBank/DDBJ databases">
        <title>Draft genome information of white flower Hibiscus syriacus.</title>
        <authorList>
            <person name="Kim Y.-M."/>
        </authorList>
    </citation>
    <scope>NUCLEOTIDE SEQUENCE [LARGE SCALE GENOMIC DNA]</scope>
    <source>
        <strain evidence="3">YM2019G1</strain>
    </source>
</reference>
<gene>
    <name evidence="3" type="ORF">F3Y22_tig00110809pilonHSYRG00054</name>
</gene>
<keyword evidence="2" id="KW-1133">Transmembrane helix</keyword>
<accession>A0A6A2ZNA1</accession>
<dbReference type="EMBL" id="VEPZ02001118">
    <property type="protein sequence ID" value="KAE8693511.1"/>
    <property type="molecule type" value="Genomic_DNA"/>
</dbReference>
<comment type="caution">
    <text evidence="3">The sequence shown here is derived from an EMBL/GenBank/DDBJ whole genome shotgun (WGS) entry which is preliminary data.</text>
</comment>
<organism evidence="3 4">
    <name type="scientific">Hibiscus syriacus</name>
    <name type="common">Rose of Sharon</name>
    <dbReference type="NCBI Taxonomy" id="106335"/>
    <lineage>
        <taxon>Eukaryota</taxon>
        <taxon>Viridiplantae</taxon>
        <taxon>Streptophyta</taxon>
        <taxon>Embryophyta</taxon>
        <taxon>Tracheophyta</taxon>
        <taxon>Spermatophyta</taxon>
        <taxon>Magnoliopsida</taxon>
        <taxon>eudicotyledons</taxon>
        <taxon>Gunneridae</taxon>
        <taxon>Pentapetalae</taxon>
        <taxon>rosids</taxon>
        <taxon>malvids</taxon>
        <taxon>Malvales</taxon>
        <taxon>Malvaceae</taxon>
        <taxon>Malvoideae</taxon>
        <taxon>Hibiscus</taxon>
    </lineage>
</organism>
<keyword evidence="4" id="KW-1185">Reference proteome</keyword>
<name>A0A6A2ZNA1_HIBSY</name>
<evidence type="ECO:0000313" key="3">
    <source>
        <dbReference type="EMBL" id="KAE8693511.1"/>
    </source>
</evidence>
<keyword evidence="2" id="KW-0472">Membrane</keyword>